<dbReference type="Proteomes" id="UP000790377">
    <property type="component" value="Unassembled WGS sequence"/>
</dbReference>
<sequence length="139" mass="15862">MPRRSALDFLNRVGPNHAEMVERLSKESAGFETVSISTQKKRKQMQIQIEGYAEDQSGIVPGTDVWKHPSAEKILLEFLTTMVDCTEPSPARKAKGHTHITWKTLKAWHFTLIWAVMRFFTALIVHYSNRSSSDVKTCD</sequence>
<organism evidence="1 2">
    <name type="scientific">Hygrophoropsis aurantiaca</name>
    <dbReference type="NCBI Taxonomy" id="72124"/>
    <lineage>
        <taxon>Eukaryota</taxon>
        <taxon>Fungi</taxon>
        <taxon>Dikarya</taxon>
        <taxon>Basidiomycota</taxon>
        <taxon>Agaricomycotina</taxon>
        <taxon>Agaricomycetes</taxon>
        <taxon>Agaricomycetidae</taxon>
        <taxon>Boletales</taxon>
        <taxon>Coniophorineae</taxon>
        <taxon>Hygrophoropsidaceae</taxon>
        <taxon>Hygrophoropsis</taxon>
    </lineage>
</organism>
<comment type="caution">
    <text evidence="1">The sequence shown here is derived from an EMBL/GenBank/DDBJ whole genome shotgun (WGS) entry which is preliminary data.</text>
</comment>
<accession>A0ACB7ZQI2</accession>
<reference evidence="1" key="1">
    <citation type="journal article" date="2021" name="New Phytol.">
        <title>Evolutionary innovations through gain and loss of genes in the ectomycorrhizal Boletales.</title>
        <authorList>
            <person name="Wu G."/>
            <person name="Miyauchi S."/>
            <person name="Morin E."/>
            <person name="Kuo A."/>
            <person name="Drula E."/>
            <person name="Varga T."/>
            <person name="Kohler A."/>
            <person name="Feng B."/>
            <person name="Cao Y."/>
            <person name="Lipzen A."/>
            <person name="Daum C."/>
            <person name="Hundley H."/>
            <person name="Pangilinan J."/>
            <person name="Johnson J."/>
            <person name="Barry K."/>
            <person name="LaButti K."/>
            <person name="Ng V."/>
            <person name="Ahrendt S."/>
            <person name="Min B."/>
            <person name="Choi I.G."/>
            <person name="Park H."/>
            <person name="Plett J.M."/>
            <person name="Magnuson J."/>
            <person name="Spatafora J.W."/>
            <person name="Nagy L.G."/>
            <person name="Henrissat B."/>
            <person name="Grigoriev I.V."/>
            <person name="Yang Z.L."/>
            <person name="Xu J."/>
            <person name="Martin F.M."/>
        </authorList>
    </citation>
    <scope>NUCLEOTIDE SEQUENCE</scope>
    <source>
        <strain evidence="1">ATCC 28755</strain>
    </source>
</reference>
<evidence type="ECO:0000313" key="1">
    <source>
        <dbReference type="EMBL" id="KAH7903068.1"/>
    </source>
</evidence>
<protein>
    <submittedName>
        <fullName evidence="1">Uncharacterized protein</fullName>
    </submittedName>
</protein>
<gene>
    <name evidence="1" type="ORF">BJ138DRAFT_1120775</name>
</gene>
<name>A0ACB7ZQI2_9AGAM</name>
<evidence type="ECO:0000313" key="2">
    <source>
        <dbReference type="Proteomes" id="UP000790377"/>
    </source>
</evidence>
<dbReference type="EMBL" id="MU269256">
    <property type="protein sequence ID" value="KAH7903068.1"/>
    <property type="molecule type" value="Genomic_DNA"/>
</dbReference>
<keyword evidence="2" id="KW-1185">Reference proteome</keyword>
<proteinExistence type="predicted"/>